<reference evidence="4" key="1">
    <citation type="submission" date="2024-05" db="EMBL/GenBank/DDBJ databases">
        <title>Whole genome shotgun sequence of Streptomyces hygroscopicus NBRC 113678.</title>
        <authorList>
            <person name="Komaki H."/>
            <person name="Tamura T."/>
        </authorList>
    </citation>
    <scope>NUCLEOTIDE SEQUENCE</scope>
    <source>
        <strain evidence="4">N11-34</strain>
    </source>
</reference>
<gene>
    <name evidence="4" type="ORF">TPA0910_80760</name>
</gene>
<evidence type="ECO:0000256" key="2">
    <source>
        <dbReference type="ARBA" id="ARBA00023002"/>
    </source>
</evidence>
<dbReference type="InterPro" id="IPR020904">
    <property type="entry name" value="Sc_DH/Rdtase_CS"/>
</dbReference>
<dbReference type="PANTHER" id="PTHR42760">
    <property type="entry name" value="SHORT-CHAIN DEHYDROGENASES/REDUCTASES FAMILY MEMBER"/>
    <property type="match status" value="1"/>
</dbReference>
<dbReference type="Proteomes" id="UP001054854">
    <property type="component" value="Unassembled WGS sequence"/>
</dbReference>
<dbReference type="Pfam" id="PF13561">
    <property type="entry name" value="adh_short_C2"/>
    <property type="match status" value="1"/>
</dbReference>
<evidence type="ECO:0000313" key="4">
    <source>
        <dbReference type="EMBL" id="GHJ33643.1"/>
    </source>
</evidence>
<dbReference type="Gene3D" id="3.40.50.720">
    <property type="entry name" value="NAD(P)-binding Rossmann-like Domain"/>
    <property type="match status" value="1"/>
</dbReference>
<dbReference type="InterPro" id="IPR036291">
    <property type="entry name" value="NAD(P)-bd_dom_sf"/>
</dbReference>
<sequence>MTAPGPAGGGPLSGRTALVTGGNQGIGLAVVQALARLGARVAVNHPTRQTRPEGPGRLPGGCFAVQADVRDSAQVSEMFARVREEFAGLDILVNNAGVFPRAPFLHLGEETWDLVLETNLKGAFLCAQQAARLMVPRGSGRIVNISSSAAFTGSPKGAHYAASKAGLIALSKSLARSLAPHGITVNTVAPGTTETAQPGLDAEGFAEKGRGIPLGRVARPAEVADAVAFLAGDASAYITGQTLGVNGGKVMAP</sequence>
<protein>
    <submittedName>
        <fullName evidence="4">Beta-ketoacyl-ACP reductase</fullName>
    </submittedName>
</protein>
<keyword evidence="5" id="KW-1185">Reference proteome</keyword>
<dbReference type="EMBL" id="BNEK01000005">
    <property type="protein sequence ID" value="GHJ33643.1"/>
    <property type="molecule type" value="Genomic_DNA"/>
</dbReference>
<dbReference type="InterPro" id="IPR002347">
    <property type="entry name" value="SDR_fam"/>
</dbReference>
<dbReference type="SUPFAM" id="SSF51735">
    <property type="entry name" value="NAD(P)-binding Rossmann-fold domains"/>
    <property type="match status" value="1"/>
</dbReference>
<dbReference type="PROSITE" id="PS00061">
    <property type="entry name" value="ADH_SHORT"/>
    <property type="match status" value="1"/>
</dbReference>
<dbReference type="PRINTS" id="PR00081">
    <property type="entry name" value="GDHRDH"/>
</dbReference>
<keyword evidence="2" id="KW-0560">Oxidoreductase</keyword>
<dbReference type="InterPro" id="IPR057326">
    <property type="entry name" value="KR_dom"/>
</dbReference>
<name>A0ABQ3UDK8_STRHY</name>
<proteinExistence type="inferred from homology"/>
<dbReference type="PANTHER" id="PTHR42760:SF133">
    <property type="entry name" value="3-OXOACYL-[ACYL-CARRIER-PROTEIN] REDUCTASE"/>
    <property type="match status" value="1"/>
</dbReference>
<comment type="similarity">
    <text evidence="1">Belongs to the short-chain dehydrogenases/reductases (SDR) family.</text>
</comment>
<feature type="domain" description="Ketoreductase" evidence="3">
    <location>
        <begin position="15"/>
        <end position="208"/>
    </location>
</feature>
<dbReference type="SMART" id="SM00822">
    <property type="entry name" value="PKS_KR"/>
    <property type="match status" value="1"/>
</dbReference>
<evidence type="ECO:0000259" key="3">
    <source>
        <dbReference type="SMART" id="SM00822"/>
    </source>
</evidence>
<comment type="caution">
    <text evidence="4">The sequence shown here is derived from an EMBL/GenBank/DDBJ whole genome shotgun (WGS) entry which is preliminary data.</text>
</comment>
<dbReference type="RefSeq" id="WP_060953468.1">
    <property type="nucleotide sequence ID" value="NZ_BNEK01000005.1"/>
</dbReference>
<accession>A0ABQ3UDK8</accession>
<organism evidence="4 5">
    <name type="scientific">Streptomyces hygroscopicus</name>
    <dbReference type="NCBI Taxonomy" id="1912"/>
    <lineage>
        <taxon>Bacteria</taxon>
        <taxon>Bacillati</taxon>
        <taxon>Actinomycetota</taxon>
        <taxon>Actinomycetes</taxon>
        <taxon>Kitasatosporales</taxon>
        <taxon>Streptomycetaceae</taxon>
        <taxon>Streptomyces</taxon>
        <taxon>Streptomyces violaceusniger group</taxon>
    </lineage>
</organism>
<evidence type="ECO:0000256" key="1">
    <source>
        <dbReference type="ARBA" id="ARBA00006484"/>
    </source>
</evidence>
<dbReference type="PRINTS" id="PR00080">
    <property type="entry name" value="SDRFAMILY"/>
</dbReference>
<evidence type="ECO:0000313" key="5">
    <source>
        <dbReference type="Proteomes" id="UP001054854"/>
    </source>
</evidence>